<name>A0A975T265_9ACTN</name>
<protein>
    <recommendedName>
        <fullName evidence="3">SalK</fullName>
    </recommendedName>
</protein>
<dbReference type="InterPro" id="IPR054058">
    <property type="entry name" value="HTH_67"/>
</dbReference>
<dbReference type="KEGG" id="nps:KRR39_07110"/>
<sequence length="260" mass="28461">MLHVVGYFAPEVSQEYVDLGLHRSLSYFPARAAAFGEAGPGLTVATFYVFAPWLVDAALPAAWRTTTPTALVEARRRGMATALRGLLGEPDVAEALEIAREVCEGLTPQGRPLYAAHAGLDWPEDDLLALWHAATLVREHRGDGHVAVLQTSGVDPVEATVLGGLFSGTTSFLRKTRGWTDEEYDAATGRLVQRGWLDADGAFTDLGRDERRRIEDQTDRLALEGWAHVGSERTARLHELVTPLRERITEAGTLPRSVRP</sequence>
<proteinExistence type="predicted"/>
<dbReference type="AlphaFoldDB" id="A0A975T265"/>
<organism evidence="1 2">
    <name type="scientific">Nocardioides panacis</name>
    <dbReference type="NCBI Taxonomy" id="2849501"/>
    <lineage>
        <taxon>Bacteria</taxon>
        <taxon>Bacillati</taxon>
        <taxon>Actinomycetota</taxon>
        <taxon>Actinomycetes</taxon>
        <taxon>Propionibacteriales</taxon>
        <taxon>Nocardioidaceae</taxon>
        <taxon>Nocardioides</taxon>
    </lineage>
</organism>
<dbReference type="Pfam" id="PF21863">
    <property type="entry name" value="HTH_67"/>
    <property type="match status" value="1"/>
</dbReference>
<evidence type="ECO:0000313" key="2">
    <source>
        <dbReference type="Proteomes" id="UP000683575"/>
    </source>
</evidence>
<dbReference type="NCBIfam" id="NF047719">
    <property type="entry name" value="SCO6745_fam_HTH"/>
    <property type="match status" value="1"/>
</dbReference>
<gene>
    <name evidence="1" type="ORF">KRR39_07110</name>
</gene>
<keyword evidence="2" id="KW-1185">Reference proteome</keyword>
<evidence type="ECO:0000313" key="1">
    <source>
        <dbReference type="EMBL" id="QWZ09519.1"/>
    </source>
</evidence>
<accession>A0A975T265</accession>
<dbReference type="RefSeq" id="WP_216941365.1">
    <property type="nucleotide sequence ID" value="NZ_CP077062.1"/>
</dbReference>
<dbReference type="Proteomes" id="UP000683575">
    <property type="component" value="Chromosome"/>
</dbReference>
<reference evidence="1" key="1">
    <citation type="submission" date="2021-06" db="EMBL/GenBank/DDBJ databases">
        <title>Complete genome sequence of Nocardioides sp. G188.</title>
        <authorList>
            <person name="Im W.-T."/>
        </authorList>
    </citation>
    <scope>NUCLEOTIDE SEQUENCE</scope>
    <source>
        <strain evidence="1">G188</strain>
    </source>
</reference>
<dbReference type="EMBL" id="CP077062">
    <property type="protein sequence ID" value="QWZ09519.1"/>
    <property type="molecule type" value="Genomic_DNA"/>
</dbReference>
<evidence type="ECO:0008006" key="3">
    <source>
        <dbReference type="Google" id="ProtNLM"/>
    </source>
</evidence>